<dbReference type="UniPathway" id="UPA00248">
    <property type="reaction ID" value="UER00314"/>
</dbReference>
<dbReference type="NCBIfam" id="NF002010">
    <property type="entry name" value="PRK00811.1"/>
    <property type="match status" value="1"/>
</dbReference>
<dbReference type="InterPro" id="IPR016067">
    <property type="entry name" value="S-AdoMet_deCO2ase_core"/>
</dbReference>
<comment type="caution">
    <text evidence="12">Lacks conserved residue(s) required for the propagation of feature annotation.</text>
</comment>
<dbReference type="InterPro" id="IPR001045">
    <property type="entry name" value="Spermi_synthase"/>
</dbReference>
<evidence type="ECO:0000256" key="1">
    <source>
        <dbReference type="ARBA" id="ARBA00001928"/>
    </source>
</evidence>
<dbReference type="Proteomes" id="UP000595618">
    <property type="component" value="Chromosome"/>
</dbReference>
<dbReference type="InterPro" id="IPR003826">
    <property type="entry name" value="AdoMetDC_fam_prok"/>
</dbReference>
<name>A0A7T5UPU9_9BACT</name>
<feature type="binding site" evidence="12">
    <location>
        <position position="119"/>
    </location>
    <ligand>
        <name>S-methyl-5'-thioadenosine</name>
        <dbReference type="ChEBI" id="CHEBI:17509"/>
    </ligand>
</feature>
<feature type="binding site" evidence="12">
    <location>
        <begin position="151"/>
        <end position="152"/>
    </location>
    <ligand>
        <name>S-methyl-5'-thioadenosine</name>
        <dbReference type="ChEBI" id="CHEBI:17509"/>
    </ligand>
</feature>
<evidence type="ECO:0000256" key="13">
    <source>
        <dbReference type="PROSITE-ProRule" id="PRU00354"/>
    </source>
</evidence>
<dbReference type="InterPro" id="IPR030374">
    <property type="entry name" value="PABS"/>
</dbReference>
<keyword evidence="4" id="KW-0210">Decarboxylase</keyword>
<accession>A0A7T5UPU9</accession>
<dbReference type="GO" id="GO:0005829">
    <property type="term" value="C:cytosol"/>
    <property type="evidence" value="ECO:0007669"/>
    <property type="project" value="TreeGrafter"/>
</dbReference>
<dbReference type="EC" id="2.5.1.16" evidence="12"/>
<dbReference type="Gene3D" id="3.60.90.10">
    <property type="entry name" value="S-adenosylmethionine decarboxylase"/>
    <property type="match status" value="1"/>
</dbReference>
<keyword evidence="3 12" id="KW-0808">Transferase</keyword>
<dbReference type="InterPro" id="IPR037163">
    <property type="entry name" value="Spermidine_synt_N_sf"/>
</dbReference>
<dbReference type="CDD" id="cd02440">
    <property type="entry name" value="AdoMet_MTases"/>
    <property type="match status" value="1"/>
</dbReference>
<gene>
    <name evidence="12 15" type="primary">speE</name>
    <name evidence="15" type="ORF">HYW89_04590</name>
</gene>
<comment type="function">
    <text evidence="12">Catalyzes the irreversible transfer of a propylamine group from the amino donor S-adenosylmethioninamine (decarboxy-AdoMet) to putrescine (1,4-diaminobutane) to yield spermidine.</text>
</comment>
<feature type="domain" description="PABS" evidence="14">
    <location>
        <begin position="9"/>
        <end position="254"/>
    </location>
</feature>
<evidence type="ECO:0000256" key="12">
    <source>
        <dbReference type="HAMAP-Rule" id="MF_00198"/>
    </source>
</evidence>
<evidence type="ECO:0000256" key="8">
    <source>
        <dbReference type="ARBA" id="ARBA00023145"/>
    </source>
</evidence>
<feature type="binding site" evidence="12">
    <location>
        <begin position="172"/>
        <end position="175"/>
    </location>
    <ligand>
        <name>spermidine</name>
        <dbReference type="ChEBI" id="CHEBI:57834"/>
    </ligand>
</feature>
<feature type="binding site" evidence="12">
    <location>
        <position position="179"/>
    </location>
    <ligand>
        <name>S-methyl-5'-thioadenosine</name>
        <dbReference type="ChEBI" id="CHEBI:17509"/>
    </ligand>
</feature>
<sequence length="461" mass="52380">MPLVKQHGRTWFRETLFPDIAQSFAVNRVLHEEITTDANGCTIHVLLVLETPRLGRVLILDGVVQTTERDEYLYHEPLVHCAAHSLLKPPQRVLLIGCDGGTLREVVKYQSVEKIEVVDIDKRVIELTKEYMPFLAQGAFDDQRVELTIMDGAEFVKSKRQEAVKYDLIIVDSPDPIGPARSLFTTPFYLDVASILANDGIVIRQTGVTMYQPEEMLAHVVQMLEVFPEGDVQIFMTAVPTYIGGYFTFVAASPRKGIFKEAPSLLDERCAIFPTGTFRWFSPQMHRAAMAVPPTIQQAVEQSEYGRELILNLYGCDHDALTNRNKWKEYLHQLCCEIEMKQYGAPIITPDFGLGKSHTAGLSAVQFIETSSITMHASPHWRRMNINIFTCSSLDADRAVNLSMRFFGAKSAKWKVEIRCDMLPRLEDEIVLCTTQRSDDHLMTEKYLYRRQPEKIDSATV</sequence>
<dbReference type="Pfam" id="PF01564">
    <property type="entry name" value="Spermine_synth"/>
    <property type="match status" value="1"/>
</dbReference>
<evidence type="ECO:0000256" key="11">
    <source>
        <dbReference type="ARBA" id="ARBA00023317"/>
    </source>
</evidence>
<dbReference type="AlphaFoldDB" id="A0A7T5UPU9"/>
<evidence type="ECO:0000256" key="7">
    <source>
        <dbReference type="ARBA" id="ARBA00023115"/>
    </source>
</evidence>
<dbReference type="SUPFAM" id="SSF53335">
    <property type="entry name" value="S-adenosyl-L-methionine-dependent methyltransferases"/>
    <property type="match status" value="1"/>
</dbReference>
<dbReference type="GO" id="GO:0004766">
    <property type="term" value="F:spermidine synthase activity"/>
    <property type="evidence" value="ECO:0007669"/>
    <property type="project" value="UniProtKB-UniRule"/>
</dbReference>
<dbReference type="SUPFAM" id="SSF56276">
    <property type="entry name" value="S-adenosylmethionine decarboxylase"/>
    <property type="match status" value="1"/>
</dbReference>
<keyword evidence="6 12" id="KW-0745">Spermidine biosynthesis</keyword>
<protein>
    <recommendedName>
        <fullName evidence="12">Polyamine aminopropyltransferase</fullName>
    </recommendedName>
    <alternativeName>
        <fullName evidence="12">Putrescine aminopropyltransferase</fullName>
        <shortName evidence="12">PAPT</shortName>
    </alternativeName>
    <alternativeName>
        <fullName evidence="12">Spermidine synthase</fullName>
        <shortName evidence="12">SPDS</shortName>
        <shortName evidence="12">SPDSY</shortName>
        <ecNumber evidence="12">2.5.1.16</ecNumber>
    </alternativeName>
</protein>
<evidence type="ECO:0000313" key="15">
    <source>
        <dbReference type="EMBL" id="QQG45244.1"/>
    </source>
</evidence>
<feature type="binding site" evidence="12">
    <location>
        <position position="75"/>
    </location>
    <ligand>
        <name>spermidine</name>
        <dbReference type="ChEBI" id="CHEBI:57834"/>
    </ligand>
</feature>
<dbReference type="Gene3D" id="2.30.140.10">
    <property type="entry name" value="Spermidine synthase, tetramerisation domain"/>
    <property type="match status" value="1"/>
</dbReference>
<proteinExistence type="inferred from homology"/>
<comment type="similarity">
    <text evidence="2 12">Belongs to the spermidine/spermine synthase family.</text>
</comment>
<dbReference type="PANTHER" id="PTHR11558:SF11">
    <property type="entry name" value="SPERMIDINE SYNTHASE"/>
    <property type="match status" value="1"/>
</dbReference>
<keyword evidence="9" id="KW-0456">Lyase</keyword>
<keyword evidence="7 12" id="KW-0620">Polyamine biosynthesis</keyword>
<dbReference type="HAMAP" id="MF_00198">
    <property type="entry name" value="Spermidine_synth"/>
    <property type="match status" value="1"/>
</dbReference>
<dbReference type="Pfam" id="PF17284">
    <property type="entry name" value="Spermine_synt_N"/>
    <property type="match status" value="1"/>
</dbReference>
<keyword evidence="10" id="KW-0704">Schiff base</keyword>
<evidence type="ECO:0000256" key="9">
    <source>
        <dbReference type="ARBA" id="ARBA00023239"/>
    </source>
</evidence>
<reference evidence="15 16" key="1">
    <citation type="submission" date="2020-07" db="EMBL/GenBank/DDBJ databases">
        <title>Huge and variable diversity of episymbiotic CPR bacteria and DPANN archaea in groundwater ecosystems.</title>
        <authorList>
            <person name="He C.Y."/>
            <person name="Keren R."/>
            <person name="Whittaker M."/>
            <person name="Farag I.F."/>
            <person name="Doudna J."/>
            <person name="Cate J.H.D."/>
            <person name="Banfield J.F."/>
        </authorList>
    </citation>
    <scope>NUCLEOTIDE SEQUENCE [LARGE SCALE GENOMIC DNA]</scope>
    <source>
        <strain evidence="15">NC_groundwater_541_Ag_S-0.1um_46_50</strain>
    </source>
</reference>
<keyword evidence="8" id="KW-0865">Zymogen</keyword>
<feature type="binding site" evidence="12">
    <location>
        <position position="99"/>
    </location>
    <ligand>
        <name>spermidine</name>
        <dbReference type="ChEBI" id="CHEBI:57834"/>
    </ligand>
</feature>
<comment type="cofactor">
    <cofactor evidence="1">
        <name>pyruvate</name>
        <dbReference type="ChEBI" id="CHEBI:15361"/>
    </cofactor>
</comment>
<evidence type="ECO:0000259" key="14">
    <source>
        <dbReference type="PROSITE" id="PS51006"/>
    </source>
</evidence>
<evidence type="ECO:0000256" key="3">
    <source>
        <dbReference type="ARBA" id="ARBA00022679"/>
    </source>
</evidence>
<dbReference type="GO" id="GO:0004014">
    <property type="term" value="F:adenosylmethionine decarboxylase activity"/>
    <property type="evidence" value="ECO:0007669"/>
    <property type="project" value="InterPro"/>
</dbReference>
<dbReference type="Gene3D" id="3.40.50.150">
    <property type="entry name" value="Vaccinia Virus protein VP39"/>
    <property type="match status" value="1"/>
</dbReference>
<evidence type="ECO:0000256" key="10">
    <source>
        <dbReference type="ARBA" id="ARBA00023270"/>
    </source>
</evidence>
<dbReference type="InterPro" id="IPR035246">
    <property type="entry name" value="Spermidine_synt_N"/>
</dbReference>
<evidence type="ECO:0000256" key="4">
    <source>
        <dbReference type="ARBA" id="ARBA00022793"/>
    </source>
</evidence>
<comment type="pathway">
    <text evidence="12">Amine and polyamine biosynthesis; spermidine biosynthesis; spermidine from putrescine: step 1/1.</text>
</comment>
<dbReference type="EMBL" id="CP066690">
    <property type="protein sequence ID" value="QQG45244.1"/>
    <property type="molecule type" value="Genomic_DNA"/>
</dbReference>
<dbReference type="GO" id="GO:0008295">
    <property type="term" value="P:spermidine biosynthetic process"/>
    <property type="evidence" value="ECO:0007669"/>
    <property type="project" value="UniProtKB-UniRule"/>
</dbReference>
<dbReference type="PANTHER" id="PTHR11558">
    <property type="entry name" value="SPERMIDINE/SPERMINE SYNTHASE"/>
    <property type="match status" value="1"/>
</dbReference>
<comment type="catalytic activity">
    <reaction evidence="12">
        <text>S-adenosyl 3-(methylsulfanyl)propylamine + putrescine = S-methyl-5'-thioadenosine + spermidine + H(+)</text>
        <dbReference type="Rhea" id="RHEA:12721"/>
        <dbReference type="ChEBI" id="CHEBI:15378"/>
        <dbReference type="ChEBI" id="CHEBI:17509"/>
        <dbReference type="ChEBI" id="CHEBI:57443"/>
        <dbReference type="ChEBI" id="CHEBI:57834"/>
        <dbReference type="ChEBI" id="CHEBI:326268"/>
        <dbReference type="EC" id="2.5.1.16"/>
    </reaction>
</comment>
<evidence type="ECO:0000313" key="16">
    <source>
        <dbReference type="Proteomes" id="UP000595618"/>
    </source>
</evidence>
<dbReference type="PROSITE" id="PS51006">
    <property type="entry name" value="PABS_2"/>
    <property type="match status" value="1"/>
</dbReference>
<evidence type="ECO:0000256" key="5">
    <source>
        <dbReference type="ARBA" id="ARBA00022813"/>
    </source>
</evidence>
<feature type="active site" description="Proton acceptor" evidence="12 13">
    <location>
        <position position="172"/>
    </location>
</feature>
<dbReference type="Pfam" id="PF02675">
    <property type="entry name" value="AdoMet_dc"/>
    <property type="match status" value="1"/>
</dbReference>
<keyword evidence="5" id="KW-0068">Autocatalytic cleavage</keyword>
<evidence type="ECO:0000256" key="2">
    <source>
        <dbReference type="ARBA" id="ARBA00007867"/>
    </source>
</evidence>
<dbReference type="InterPro" id="IPR029063">
    <property type="entry name" value="SAM-dependent_MTases_sf"/>
</dbReference>
<organism evidence="15 16">
    <name type="scientific">Candidatus Sungiibacteriota bacterium</name>
    <dbReference type="NCBI Taxonomy" id="2750080"/>
    <lineage>
        <taxon>Bacteria</taxon>
        <taxon>Candidatus Sungiibacteriota</taxon>
    </lineage>
</organism>
<keyword evidence="11" id="KW-0670">Pyruvate</keyword>
<evidence type="ECO:0000256" key="6">
    <source>
        <dbReference type="ARBA" id="ARBA00023066"/>
    </source>
</evidence>
<comment type="subunit">
    <text evidence="12">Homodimer or homotetramer.</text>
</comment>